<reference evidence="2" key="1">
    <citation type="submission" date="2020-02" db="EMBL/GenBank/DDBJ databases">
        <authorList>
            <person name="Meier V. D."/>
        </authorList>
    </citation>
    <scope>NUCLEOTIDE SEQUENCE</scope>
    <source>
        <strain evidence="2">AVDCRST_MAG31</strain>
    </source>
</reference>
<gene>
    <name evidence="2" type="ORF">AVDCRST_MAG31-2205</name>
</gene>
<dbReference type="EMBL" id="CADCWA010000168">
    <property type="protein sequence ID" value="CAA9528737.1"/>
    <property type="molecule type" value="Genomic_DNA"/>
</dbReference>
<evidence type="ECO:0008006" key="3">
    <source>
        <dbReference type="Google" id="ProtNLM"/>
    </source>
</evidence>
<accession>A0A6J4TR01</accession>
<proteinExistence type="predicted"/>
<keyword evidence="1" id="KW-1133">Transmembrane helix</keyword>
<evidence type="ECO:0000313" key="2">
    <source>
        <dbReference type="EMBL" id="CAA9528737.1"/>
    </source>
</evidence>
<sequence length="49" mass="5348">MADQINSNGGGEVDFKHHARDYSLMIKLLKYGAIISLAIAFLVLIIISS</sequence>
<feature type="transmembrane region" description="Helical" evidence="1">
    <location>
        <begin position="28"/>
        <end position="47"/>
    </location>
</feature>
<evidence type="ECO:0000256" key="1">
    <source>
        <dbReference type="SAM" id="Phobius"/>
    </source>
</evidence>
<keyword evidence="1" id="KW-0812">Transmembrane</keyword>
<protein>
    <recommendedName>
        <fullName evidence="3">Cytochrome c oxidase subunit IV bacterial aa3 type domain-containing protein</fullName>
    </recommendedName>
</protein>
<organism evidence="2">
    <name type="scientific">uncultured Sphingomonas sp</name>
    <dbReference type="NCBI Taxonomy" id="158754"/>
    <lineage>
        <taxon>Bacteria</taxon>
        <taxon>Pseudomonadati</taxon>
        <taxon>Pseudomonadota</taxon>
        <taxon>Alphaproteobacteria</taxon>
        <taxon>Sphingomonadales</taxon>
        <taxon>Sphingomonadaceae</taxon>
        <taxon>Sphingomonas</taxon>
        <taxon>environmental samples</taxon>
    </lineage>
</organism>
<dbReference type="RefSeq" id="WP_294170582.1">
    <property type="nucleotide sequence ID" value="NZ_CADCWA010000168.1"/>
</dbReference>
<dbReference type="AlphaFoldDB" id="A0A6J4TR01"/>
<name>A0A6J4TR01_9SPHN</name>
<keyword evidence="1" id="KW-0472">Membrane</keyword>